<evidence type="ECO:0000256" key="1">
    <source>
        <dbReference type="ARBA" id="ARBA00003234"/>
    </source>
</evidence>
<comment type="subunit">
    <text evidence="14">Monomer.</text>
</comment>
<dbReference type="CDD" id="cd01335">
    <property type="entry name" value="Radical_SAM"/>
    <property type="match status" value="1"/>
</dbReference>
<proteinExistence type="inferred from homology"/>
<gene>
    <name evidence="14 18" type="primary">miaB</name>
    <name evidence="18" type="ORF">NOG11_00500</name>
</gene>
<evidence type="ECO:0000256" key="7">
    <source>
        <dbReference type="ARBA" id="ARBA00022723"/>
    </source>
</evidence>
<dbReference type="PROSITE" id="PS50926">
    <property type="entry name" value="TRAM"/>
    <property type="match status" value="1"/>
</dbReference>
<keyword evidence="19" id="KW-1185">Reference proteome</keyword>
<keyword evidence="9 14" id="KW-0411">Iron-sulfur</keyword>
<keyword evidence="3 14" id="KW-0963">Cytoplasm</keyword>
<feature type="binding site" evidence="14">
    <location>
        <position position="6"/>
    </location>
    <ligand>
        <name>[4Fe-4S] cluster</name>
        <dbReference type="ChEBI" id="CHEBI:49883"/>
        <label>1</label>
    </ligand>
</feature>
<evidence type="ECO:0000256" key="14">
    <source>
        <dbReference type="HAMAP-Rule" id="MF_01864"/>
    </source>
</evidence>
<dbReference type="InterPro" id="IPR023404">
    <property type="entry name" value="rSAM_horseshoe"/>
</dbReference>
<dbReference type="SFLD" id="SFLDF00273">
    <property type="entry name" value="(dimethylallyl)adenosine_tRNA"/>
    <property type="match status" value="1"/>
</dbReference>
<dbReference type="SFLD" id="SFLDG01082">
    <property type="entry name" value="B12-binding_domain_containing"/>
    <property type="match status" value="1"/>
</dbReference>
<evidence type="ECO:0000259" key="17">
    <source>
        <dbReference type="PROSITE" id="PS51918"/>
    </source>
</evidence>
<feature type="binding site" evidence="14">
    <location>
        <position position="149"/>
    </location>
    <ligand>
        <name>[4Fe-4S] cluster</name>
        <dbReference type="ChEBI" id="CHEBI:49883"/>
        <label>2</label>
        <note>4Fe-4S-S-AdoMet</note>
    </ligand>
</feature>
<dbReference type="AlphaFoldDB" id="A0A9X2RIF8"/>
<evidence type="ECO:0000259" key="16">
    <source>
        <dbReference type="PROSITE" id="PS51449"/>
    </source>
</evidence>
<dbReference type="SFLD" id="SFLDG01061">
    <property type="entry name" value="methylthiotransferase"/>
    <property type="match status" value="1"/>
</dbReference>
<comment type="catalytic activity">
    <reaction evidence="14">
        <text>N(6)-dimethylallyladenosine(37) in tRNA + (sulfur carrier)-SH + AH2 + 2 S-adenosyl-L-methionine = 2-methylsulfanyl-N(6)-dimethylallyladenosine(37) in tRNA + (sulfur carrier)-H + 5'-deoxyadenosine + L-methionine + A + S-adenosyl-L-homocysteine + 2 H(+)</text>
        <dbReference type="Rhea" id="RHEA:37067"/>
        <dbReference type="Rhea" id="RHEA-COMP:10375"/>
        <dbReference type="Rhea" id="RHEA-COMP:10376"/>
        <dbReference type="Rhea" id="RHEA-COMP:14737"/>
        <dbReference type="Rhea" id="RHEA-COMP:14739"/>
        <dbReference type="ChEBI" id="CHEBI:13193"/>
        <dbReference type="ChEBI" id="CHEBI:15378"/>
        <dbReference type="ChEBI" id="CHEBI:17319"/>
        <dbReference type="ChEBI" id="CHEBI:17499"/>
        <dbReference type="ChEBI" id="CHEBI:29917"/>
        <dbReference type="ChEBI" id="CHEBI:57844"/>
        <dbReference type="ChEBI" id="CHEBI:57856"/>
        <dbReference type="ChEBI" id="CHEBI:59789"/>
        <dbReference type="ChEBI" id="CHEBI:64428"/>
        <dbReference type="ChEBI" id="CHEBI:74415"/>
        <dbReference type="ChEBI" id="CHEBI:74417"/>
        <dbReference type="EC" id="2.8.4.3"/>
    </reaction>
</comment>
<dbReference type="InterPro" id="IPR020612">
    <property type="entry name" value="Methylthiotransferase_CS"/>
</dbReference>
<dbReference type="GO" id="GO:0005829">
    <property type="term" value="C:cytosol"/>
    <property type="evidence" value="ECO:0007669"/>
    <property type="project" value="TreeGrafter"/>
</dbReference>
<evidence type="ECO:0000256" key="11">
    <source>
        <dbReference type="ARBA" id="ARBA00068570"/>
    </source>
</evidence>
<comment type="subcellular location">
    <subcellularLocation>
        <location evidence="14">Cytoplasm</location>
    </subcellularLocation>
</comment>
<evidence type="ECO:0000256" key="9">
    <source>
        <dbReference type="ARBA" id="ARBA00023014"/>
    </source>
</evidence>
<sequence>MKTWGCQMNVYDSERMSGLLKPLGYEVTETPADADLVILNTCHIREKAAEKVYSEIGRLREVKAGGATIAVAGCVAQAEGAEMQARAPEIDFVIGPQSYHKLPEIVARSARESGETLFTDFAVEEKFDRLAEPREPGGPSAFVTVQEGCDKFCTFCVVPYTRGVEVSRSADAITLEVRQLAQVGVREVTLLGQNVNAWHGAAPVGASAENWGLGELCRHLAQIDGIERIRFTTSHPRDMDDGLIEAFGEEPKLMPYLHLPVQSGSDRILRAMNRGHTAESYLRQIEKVRQARPDIAISGDMIVGFPGEDEAAFEETMQLTREVDYASCFSFKYSRRPGTPGATMAKQVAEEVKSERLQRLQALLNEQRAAFDEAQVGKVLPVLLEKPGRQHGQVIGKSPYLQSVFLEADASRIGEIVDVRIEGRGVNSLRGVLG</sequence>
<comment type="cofactor">
    <cofactor evidence="14">
        <name>[4Fe-4S] cluster</name>
        <dbReference type="ChEBI" id="CHEBI:49883"/>
    </cofactor>
    <text evidence="14">Binds 2 [4Fe-4S] clusters. One cluster is coordinated with 3 cysteines and an exchangeable S-adenosyl-L-methionine.</text>
</comment>
<keyword evidence="6 14" id="KW-0819">tRNA processing</keyword>
<dbReference type="FunFam" id="3.80.30.20:FF:000001">
    <property type="entry name" value="tRNA-2-methylthio-N(6)-dimethylallyladenosine synthase 2"/>
    <property type="match status" value="1"/>
</dbReference>
<dbReference type="PANTHER" id="PTHR43020">
    <property type="entry name" value="CDK5 REGULATORY SUBUNIT-ASSOCIATED PROTEIN 1"/>
    <property type="match status" value="1"/>
</dbReference>
<evidence type="ECO:0000256" key="2">
    <source>
        <dbReference type="ARBA" id="ARBA00022485"/>
    </source>
</evidence>
<dbReference type="InterPro" id="IPR006463">
    <property type="entry name" value="MiaB_methiolase"/>
</dbReference>
<evidence type="ECO:0000256" key="10">
    <source>
        <dbReference type="ARBA" id="ARBA00033765"/>
    </source>
</evidence>
<dbReference type="SUPFAM" id="SSF102114">
    <property type="entry name" value="Radical SAM enzymes"/>
    <property type="match status" value="1"/>
</dbReference>
<feature type="binding site" evidence="14">
    <location>
        <position position="74"/>
    </location>
    <ligand>
        <name>[4Fe-4S] cluster</name>
        <dbReference type="ChEBI" id="CHEBI:49883"/>
        <label>1</label>
    </ligand>
</feature>
<evidence type="ECO:0000313" key="18">
    <source>
        <dbReference type="EMBL" id="MCQ8183857.1"/>
    </source>
</evidence>
<dbReference type="InterPro" id="IPR007197">
    <property type="entry name" value="rSAM"/>
</dbReference>
<dbReference type="GO" id="GO:0046872">
    <property type="term" value="F:metal ion binding"/>
    <property type="evidence" value="ECO:0007669"/>
    <property type="project" value="UniProtKB-KW"/>
</dbReference>
<dbReference type="PANTHER" id="PTHR43020:SF2">
    <property type="entry name" value="MITOCHONDRIAL TRNA METHYLTHIOTRANSFERASE CDK5RAP1"/>
    <property type="match status" value="1"/>
</dbReference>
<comment type="caution">
    <text evidence="18">The sequence shown here is derived from an EMBL/GenBank/DDBJ whole genome shotgun (WGS) entry which is preliminary data.</text>
</comment>
<accession>A0A9X2RIF8</accession>
<protein>
    <recommendedName>
        <fullName evidence="11 14">tRNA-2-methylthio-N(6)-dimethylallyladenosine synthase</fullName>
        <ecNumber evidence="10 14">2.8.4.3</ecNumber>
    </recommendedName>
    <alternativeName>
        <fullName evidence="13 14">(Dimethylallyl)adenosine tRNA methylthiotransferase MiaB</fullName>
    </alternativeName>
    <alternativeName>
        <fullName evidence="12 14">tRNA-i(6)A37 methylthiotransferase</fullName>
    </alternativeName>
</protein>
<organism evidence="18 19">
    <name type="scientific">Parvularcula maris</name>
    <dbReference type="NCBI Taxonomy" id="2965077"/>
    <lineage>
        <taxon>Bacteria</taxon>
        <taxon>Pseudomonadati</taxon>
        <taxon>Pseudomonadota</taxon>
        <taxon>Alphaproteobacteria</taxon>
        <taxon>Parvularculales</taxon>
        <taxon>Parvularculaceae</taxon>
        <taxon>Parvularcula</taxon>
    </lineage>
</organism>
<dbReference type="RefSeq" id="WP_256617661.1">
    <property type="nucleotide sequence ID" value="NZ_JANIBC010000001.1"/>
</dbReference>
<evidence type="ECO:0000313" key="19">
    <source>
        <dbReference type="Proteomes" id="UP001142610"/>
    </source>
</evidence>
<dbReference type="SMART" id="SM00729">
    <property type="entry name" value="Elp3"/>
    <property type="match status" value="1"/>
</dbReference>
<dbReference type="GO" id="GO:0035597">
    <property type="term" value="F:tRNA-2-methylthio-N(6)-dimethylallyladenosine(37) synthase activity"/>
    <property type="evidence" value="ECO:0007669"/>
    <property type="project" value="UniProtKB-EC"/>
</dbReference>
<keyword evidence="2 14" id="KW-0004">4Fe-4S</keyword>
<feature type="domain" description="MTTase N-terminal" evidence="16">
    <location>
        <begin position="1"/>
        <end position="111"/>
    </location>
</feature>
<dbReference type="Pfam" id="PF00919">
    <property type="entry name" value="UPF0004"/>
    <property type="match status" value="1"/>
</dbReference>
<keyword evidence="7 14" id="KW-0479">Metal-binding</keyword>
<evidence type="ECO:0000256" key="5">
    <source>
        <dbReference type="ARBA" id="ARBA00022691"/>
    </source>
</evidence>
<dbReference type="GO" id="GO:0051539">
    <property type="term" value="F:4 iron, 4 sulfur cluster binding"/>
    <property type="evidence" value="ECO:0007669"/>
    <property type="project" value="UniProtKB-UniRule"/>
</dbReference>
<dbReference type="EC" id="2.8.4.3" evidence="10 14"/>
<dbReference type="SFLD" id="SFLDS00029">
    <property type="entry name" value="Radical_SAM"/>
    <property type="match status" value="1"/>
</dbReference>
<dbReference type="PROSITE" id="PS01278">
    <property type="entry name" value="MTTASE_RADICAL"/>
    <property type="match status" value="1"/>
</dbReference>
<keyword evidence="5 14" id="KW-0949">S-adenosyl-L-methionine</keyword>
<evidence type="ECO:0000256" key="3">
    <source>
        <dbReference type="ARBA" id="ARBA00022490"/>
    </source>
</evidence>
<dbReference type="PROSITE" id="PS51449">
    <property type="entry name" value="MTTASE_N"/>
    <property type="match status" value="1"/>
</dbReference>
<dbReference type="Gene3D" id="3.40.50.12160">
    <property type="entry name" value="Methylthiotransferase, N-terminal domain"/>
    <property type="match status" value="1"/>
</dbReference>
<dbReference type="NCBIfam" id="TIGR00089">
    <property type="entry name" value="MiaB/RimO family radical SAM methylthiotransferase"/>
    <property type="match status" value="1"/>
</dbReference>
<evidence type="ECO:0000256" key="13">
    <source>
        <dbReference type="ARBA" id="ARBA00081141"/>
    </source>
</evidence>
<comment type="similarity">
    <text evidence="14">Belongs to the methylthiotransferase family. MiaB subfamily.</text>
</comment>
<evidence type="ECO:0000256" key="4">
    <source>
        <dbReference type="ARBA" id="ARBA00022679"/>
    </source>
</evidence>
<dbReference type="InterPro" id="IPR013848">
    <property type="entry name" value="Methylthiotransferase_N"/>
</dbReference>
<reference evidence="18" key="1">
    <citation type="submission" date="2022-07" db="EMBL/GenBank/DDBJ databases">
        <title>Parvularcula maris sp. nov., an algicidal bacterium isolated from seawater.</title>
        <authorList>
            <person name="Li F."/>
        </authorList>
    </citation>
    <scope>NUCLEOTIDE SEQUENCE</scope>
    <source>
        <strain evidence="18">BGMRC 0090</strain>
    </source>
</reference>
<keyword evidence="4 14" id="KW-0808">Transferase</keyword>
<dbReference type="InterPro" id="IPR038135">
    <property type="entry name" value="Methylthiotransferase_N_sf"/>
</dbReference>
<evidence type="ECO:0000256" key="8">
    <source>
        <dbReference type="ARBA" id="ARBA00023004"/>
    </source>
</evidence>
<dbReference type="NCBIfam" id="TIGR01574">
    <property type="entry name" value="miaB-methiolase"/>
    <property type="match status" value="1"/>
</dbReference>
<dbReference type="InterPro" id="IPR006638">
    <property type="entry name" value="Elp3/MiaA/NifB-like_rSAM"/>
</dbReference>
<dbReference type="Pfam" id="PF04055">
    <property type="entry name" value="Radical_SAM"/>
    <property type="match status" value="1"/>
</dbReference>
<feature type="binding site" evidence="14">
    <location>
        <position position="156"/>
    </location>
    <ligand>
        <name>[4Fe-4S] cluster</name>
        <dbReference type="ChEBI" id="CHEBI:49883"/>
        <label>2</label>
        <note>4Fe-4S-S-AdoMet</note>
    </ligand>
</feature>
<dbReference type="Pfam" id="PF01938">
    <property type="entry name" value="TRAM"/>
    <property type="match status" value="1"/>
</dbReference>
<dbReference type="InterPro" id="IPR058240">
    <property type="entry name" value="rSAM_sf"/>
</dbReference>
<dbReference type="PROSITE" id="PS51918">
    <property type="entry name" value="RADICAL_SAM"/>
    <property type="match status" value="1"/>
</dbReference>
<dbReference type="Gene3D" id="3.80.30.20">
    <property type="entry name" value="tm_1862 like domain"/>
    <property type="match status" value="1"/>
</dbReference>
<name>A0A9X2RIF8_9PROT</name>
<evidence type="ECO:0000256" key="12">
    <source>
        <dbReference type="ARBA" id="ARBA00080698"/>
    </source>
</evidence>
<feature type="binding site" evidence="14">
    <location>
        <position position="42"/>
    </location>
    <ligand>
        <name>[4Fe-4S] cluster</name>
        <dbReference type="ChEBI" id="CHEBI:49883"/>
        <label>1</label>
    </ligand>
</feature>
<dbReference type="InterPro" id="IPR005839">
    <property type="entry name" value="Methylthiotransferase"/>
</dbReference>
<dbReference type="EMBL" id="JANIBC010000001">
    <property type="protein sequence ID" value="MCQ8183857.1"/>
    <property type="molecule type" value="Genomic_DNA"/>
</dbReference>
<dbReference type="InterPro" id="IPR002792">
    <property type="entry name" value="TRAM_dom"/>
</dbReference>
<dbReference type="HAMAP" id="MF_01864">
    <property type="entry name" value="tRNA_metthiotr_MiaB"/>
    <property type="match status" value="1"/>
</dbReference>
<feature type="binding site" evidence="14">
    <location>
        <position position="153"/>
    </location>
    <ligand>
        <name>[4Fe-4S] cluster</name>
        <dbReference type="ChEBI" id="CHEBI:49883"/>
        <label>2</label>
        <note>4Fe-4S-S-AdoMet</note>
    </ligand>
</feature>
<evidence type="ECO:0000259" key="15">
    <source>
        <dbReference type="PROSITE" id="PS50926"/>
    </source>
</evidence>
<keyword evidence="8 14" id="KW-0408">Iron</keyword>
<feature type="domain" description="Radical SAM core" evidence="17">
    <location>
        <begin position="135"/>
        <end position="372"/>
    </location>
</feature>
<evidence type="ECO:0000256" key="6">
    <source>
        <dbReference type="ARBA" id="ARBA00022694"/>
    </source>
</evidence>
<dbReference type="Proteomes" id="UP001142610">
    <property type="component" value="Unassembled WGS sequence"/>
</dbReference>
<dbReference type="FunFam" id="3.40.50.12160:FF:000003">
    <property type="entry name" value="CDK5 regulatory subunit-associated protein 1"/>
    <property type="match status" value="1"/>
</dbReference>
<feature type="domain" description="TRAM" evidence="15">
    <location>
        <begin position="373"/>
        <end position="434"/>
    </location>
</feature>
<comment type="function">
    <text evidence="1 14">Catalyzes the methylthiolation of N6-(dimethylallyl)adenosine (i(6)A), leading to the formation of 2-methylthio-N6-(dimethylallyl)adenosine (ms(2)i(6)A) at position 37 in tRNAs that read codons beginning with uridine.</text>
</comment>